<dbReference type="RefSeq" id="WP_090894138.1">
    <property type="nucleotide sequence ID" value="NZ_CZPZ01000001.1"/>
</dbReference>
<name>A0A0S4L2W7_9BACT</name>
<organism evidence="1 2">
    <name type="scientific">Candidatus Nitrospira nitrificans</name>
    <dbReference type="NCBI Taxonomy" id="1742973"/>
    <lineage>
        <taxon>Bacteria</taxon>
        <taxon>Pseudomonadati</taxon>
        <taxon>Nitrospirota</taxon>
        <taxon>Nitrospiria</taxon>
        <taxon>Nitrospirales</taxon>
        <taxon>Nitrospiraceae</taxon>
        <taxon>Nitrospira</taxon>
    </lineage>
</organism>
<accession>A0A0S4L2W7</accession>
<proteinExistence type="predicted"/>
<dbReference type="Proteomes" id="UP000198736">
    <property type="component" value="Unassembled WGS sequence"/>
</dbReference>
<keyword evidence="2" id="KW-1185">Reference proteome</keyword>
<dbReference type="STRING" id="1742973.COMA2_10437"/>
<reference evidence="2" key="1">
    <citation type="submission" date="2015-10" db="EMBL/GenBank/DDBJ databases">
        <authorList>
            <person name="Luecker S."/>
            <person name="Luecker S."/>
        </authorList>
    </citation>
    <scope>NUCLEOTIDE SEQUENCE [LARGE SCALE GENOMIC DNA]</scope>
</reference>
<dbReference type="EMBL" id="CZPZ01000001">
    <property type="protein sequence ID" value="CUS32060.1"/>
    <property type="molecule type" value="Genomic_DNA"/>
</dbReference>
<dbReference type="AlphaFoldDB" id="A0A0S4L2W7"/>
<protein>
    <submittedName>
        <fullName evidence="1">Uncharacterized protein</fullName>
    </submittedName>
</protein>
<evidence type="ECO:0000313" key="1">
    <source>
        <dbReference type="EMBL" id="CUS32060.1"/>
    </source>
</evidence>
<sequence length="61" mass="7107">MQLFIEKCELFAPTKYGLVERALGMRVVKNREIIARFIGVVRHRADDHAYYSIPGRHTVHP</sequence>
<evidence type="ECO:0000313" key="2">
    <source>
        <dbReference type="Proteomes" id="UP000198736"/>
    </source>
</evidence>
<gene>
    <name evidence="1" type="ORF">COMA2_10437</name>
</gene>